<evidence type="ECO:0000256" key="1">
    <source>
        <dbReference type="ARBA" id="ARBA00007039"/>
    </source>
</evidence>
<keyword evidence="2" id="KW-0963">Cytoplasm</keyword>
<proteinExistence type="inferred from homology"/>
<evidence type="ECO:0000256" key="2">
    <source>
        <dbReference type="ARBA" id="ARBA00022490"/>
    </source>
</evidence>
<dbReference type="PANTHER" id="PTHR10381:SF70">
    <property type="entry name" value="ATP-DEPENDENT CLP PROTEASE PROTEOLYTIC SUBUNIT"/>
    <property type="match status" value="1"/>
</dbReference>
<keyword evidence="3 8" id="KW-0645">Protease</keyword>
<comment type="similarity">
    <text evidence="1 6">Belongs to the peptidase S14 family.</text>
</comment>
<feature type="region of interest" description="Disordered" evidence="7">
    <location>
        <begin position="182"/>
        <end position="212"/>
    </location>
</feature>
<feature type="compositionally biased region" description="Acidic residues" evidence="7">
    <location>
        <begin position="184"/>
        <end position="205"/>
    </location>
</feature>
<dbReference type="AlphaFoldDB" id="A0A844GF65"/>
<organism evidence="8 9">
    <name type="scientific">Blautia luti DSM 14534 = JCM 17040</name>
    <dbReference type="NCBI Taxonomy" id="649762"/>
    <lineage>
        <taxon>Bacteria</taxon>
        <taxon>Bacillati</taxon>
        <taxon>Bacillota</taxon>
        <taxon>Clostridia</taxon>
        <taxon>Lachnospirales</taxon>
        <taxon>Lachnospiraceae</taxon>
        <taxon>Blautia</taxon>
    </lineage>
</organism>
<keyword evidence="4" id="KW-0378">Hydrolase</keyword>
<name>A0A844GF65_9FIRM</name>
<dbReference type="InterPro" id="IPR023562">
    <property type="entry name" value="ClpP/TepA"/>
</dbReference>
<reference evidence="8 9" key="1">
    <citation type="submission" date="2019-11" db="EMBL/GenBank/DDBJ databases">
        <title>Draft genome sequence of Blautia luti DSM 14534T, isolated from human stool.</title>
        <authorList>
            <person name="Ortiz R."/>
            <person name="Melis-Arcos F."/>
            <person name="Covarrubias P."/>
            <person name="Cardenas J.P."/>
            <person name="Perez-Donoso J."/>
            <person name="Almonacid D."/>
        </authorList>
    </citation>
    <scope>NUCLEOTIDE SEQUENCE [LARGE SCALE GENOMIC DNA]</scope>
    <source>
        <strain evidence="8 9">DSM 14534</strain>
    </source>
</reference>
<sequence>MKKFWNWIKNSDDTRILRLEGPIDEESFWGDEITPQMFRDELESGEGDVTVWINSPGGNVFAAAEIYTMLKDYKGSITVKIDAIAASAASVVAMAGDTVQMSPVAMLMIHDPSTVAMGNTKDMEKVIEVLTEVKESIINAYAAKSGLSHARIANLMSNETWMNAKKAVELGFADEILFAKKEEEPDSDPADPEKPEEDPDSEPGEGEEKKPFQKDMAGHLFSSRQMDLIVLNRLGVKSEDVGQKHTEPKKPPADPKPSAEPTPPAEPPANSGPVLDMDGKTEDGSIPYNILMKQLECMK</sequence>
<dbReference type="Gene3D" id="3.90.226.10">
    <property type="entry name" value="2-enoyl-CoA Hydratase, Chain A, domain 1"/>
    <property type="match status" value="1"/>
</dbReference>
<feature type="region of interest" description="Disordered" evidence="7">
    <location>
        <begin position="237"/>
        <end position="286"/>
    </location>
</feature>
<evidence type="ECO:0000256" key="3">
    <source>
        <dbReference type="ARBA" id="ARBA00022670"/>
    </source>
</evidence>
<protein>
    <recommendedName>
        <fullName evidence="6">ATP-dependent Clp protease proteolytic subunit</fullName>
    </recommendedName>
</protein>
<evidence type="ECO:0000256" key="6">
    <source>
        <dbReference type="RuleBase" id="RU003567"/>
    </source>
</evidence>
<keyword evidence="5" id="KW-0720">Serine protease</keyword>
<evidence type="ECO:0000256" key="5">
    <source>
        <dbReference type="ARBA" id="ARBA00022825"/>
    </source>
</evidence>
<evidence type="ECO:0000256" key="7">
    <source>
        <dbReference type="SAM" id="MobiDB-lite"/>
    </source>
</evidence>
<dbReference type="PANTHER" id="PTHR10381">
    <property type="entry name" value="ATP-DEPENDENT CLP PROTEASE PROTEOLYTIC SUBUNIT"/>
    <property type="match status" value="1"/>
</dbReference>
<dbReference type="InterPro" id="IPR029045">
    <property type="entry name" value="ClpP/crotonase-like_dom_sf"/>
</dbReference>
<evidence type="ECO:0000313" key="9">
    <source>
        <dbReference type="Proteomes" id="UP000437824"/>
    </source>
</evidence>
<dbReference type="GO" id="GO:0004176">
    <property type="term" value="F:ATP-dependent peptidase activity"/>
    <property type="evidence" value="ECO:0007669"/>
    <property type="project" value="InterPro"/>
</dbReference>
<gene>
    <name evidence="8" type="ORF">GKZ57_05095</name>
</gene>
<dbReference type="Pfam" id="PF00574">
    <property type="entry name" value="CLP_protease"/>
    <property type="match status" value="1"/>
</dbReference>
<evidence type="ECO:0000256" key="4">
    <source>
        <dbReference type="ARBA" id="ARBA00022801"/>
    </source>
</evidence>
<dbReference type="InterPro" id="IPR001907">
    <property type="entry name" value="ClpP"/>
</dbReference>
<dbReference type="GO" id="GO:0004252">
    <property type="term" value="F:serine-type endopeptidase activity"/>
    <property type="evidence" value="ECO:0007669"/>
    <property type="project" value="InterPro"/>
</dbReference>
<feature type="compositionally biased region" description="Pro residues" evidence="7">
    <location>
        <begin position="254"/>
        <end position="267"/>
    </location>
</feature>
<dbReference type="SUPFAM" id="SSF52096">
    <property type="entry name" value="ClpP/crotonase"/>
    <property type="match status" value="1"/>
</dbReference>
<dbReference type="CDD" id="cd07016">
    <property type="entry name" value="S14_ClpP_1"/>
    <property type="match status" value="1"/>
</dbReference>
<dbReference type="Proteomes" id="UP000437824">
    <property type="component" value="Unassembled WGS sequence"/>
</dbReference>
<feature type="compositionally biased region" description="Basic and acidic residues" evidence="7">
    <location>
        <begin position="237"/>
        <end position="253"/>
    </location>
</feature>
<evidence type="ECO:0000313" key="8">
    <source>
        <dbReference type="EMBL" id="MTD60653.1"/>
    </source>
</evidence>
<accession>A0A844GF65</accession>
<dbReference type="PRINTS" id="PR00127">
    <property type="entry name" value="CLPPROTEASEP"/>
</dbReference>
<comment type="caution">
    <text evidence="8">The sequence shown here is derived from an EMBL/GenBank/DDBJ whole genome shotgun (WGS) entry which is preliminary data.</text>
</comment>
<dbReference type="GO" id="GO:0006515">
    <property type="term" value="P:protein quality control for misfolded or incompletely synthesized proteins"/>
    <property type="evidence" value="ECO:0007669"/>
    <property type="project" value="TreeGrafter"/>
</dbReference>
<dbReference type="NCBIfam" id="NF045542">
    <property type="entry name" value="Clp_rel_HeadMat"/>
    <property type="match status" value="1"/>
</dbReference>
<dbReference type="GO" id="GO:0009368">
    <property type="term" value="C:endopeptidase Clp complex"/>
    <property type="evidence" value="ECO:0007669"/>
    <property type="project" value="TreeGrafter"/>
</dbReference>
<dbReference type="GO" id="GO:0051117">
    <property type="term" value="F:ATPase binding"/>
    <property type="evidence" value="ECO:0007669"/>
    <property type="project" value="TreeGrafter"/>
</dbReference>
<dbReference type="EMBL" id="WMBC01000003">
    <property type="protein sequence ID" value="MTD60653.1"/>
    <property type="molecule type" value="Genomic_DNA"/>
</dbReference>